<dbReference type="HOGENOM" id="CLU_1547419_0_0_1"/>
<organism evidence="1 2">
    <name type="scientific">Cochliobolus sativus (strain ND90Pr / ATCC 201652)</name>
    <name type="common">Common root rot and spot blotch fungus</name>
    <name type="synonym">Bipolaris sorokiniana</name>
    <dbReference type="NCBI Taxonomy" id="665912"/>
    <lineage>
        <taxon>Eukaryota</taxon>
        <taxon>Fungi</taxon>
        <taxon>Dikarya</taxon>
        <taxon>Ascomycota</taxon>
        <taxon>Pezizomycotina</taxon>
        <taxon>Dothideomycetes</taxon>
        <taxon>Pleosporomycetidae</taxon>
        <taxon>Pleosporales</taxon>
        <taxon>Pleosporineae</taxon>
        <taxon>Pleosporaceae</taxon>
        <taxon>Bipolaris</taxon>
    </lineage>
</organism>
<accession>M2SPQ2</accession>
<dbReference type="Proteomes" id="UP000016934">
    <property type="component" value="Unassembled WGS sequence"/>
</dbReference>
<dbReference type="EMBL" id="KB445637">
    <property type="protein sequence ID" value="EMD69203.1"/>
    <property type="molecule type" value="Genomic_DNA"/>
</dbReference>
<evidence type="ECO:0000313" key="1">
    <source>
        <dbReference type="EMBL" id="EMD69203.1"/>
    </source>
</evidence>
<protein>
    <submittedName>
        <fullName evidence="1">Uncharacterized protein</fullName>
    </submittedName>
</protein>
<dbReference type="KEGG" id="bsc:COCSADRAFT_207484"/>
<evidence type="ECO:0000313" key="2">
    <source>
        <dbReference type="Proteomes" id="UP000016934"/>
    </source>
</evidence>
<name>M2SPQ2_COCSN</name>
<dbReference type="AlphaFoldDB" id="M2SPQ2"/>
<dbReference type="GeneID" id="19134347"/>
<dbReference type="RefSeq" id="XP_007694599.1">
    <property type="nucleotide sequence ID" value="XM_007696409.1"/>
</dbReference>
<keyword evidence="2" id="KW-1185">Reference proteome</keyword>
<reference evidence="1 2" key="1">
    <citation type="journal article" date="2012" name="PLoS Pathog.">
        <title>Diverse lifestyles and strategies of plant pathogenesis encoded in the genomes of eighteen Dothideomycetes fungi.</title>
        <authorList>
            <person name="Ohm R.A."/>
            <person name="Feau N."/>
            <person name="Henrissat B."/>
            <person name="Schoch C.L."/>
            <person name="Horwitz B.A."/>
            <person name="Barry K.W."/>
            <person name="Condon B.J."/>
            <person name="Copeland A.C."/>
            <person name="Dhillon B."/>
            <person name="Glaser F."/>
            <person name="Hesse C.N."/>
            <person name="Kosti I."/>
            <person name="LaButti K."/>
            <person name="Lindquist E.A."/>
            <person name="Lucas S."/>
            <person name="Salamov A.A."/>
            <person name="Bradshaw R.E."/>
            <person name="Ciuffetti L."/>
            <person name="Hamelin R.C."/>
            <person name="Kema G.H.J."/>
            <person name="Lawrence C."/>
            <person name="Scott J.A."/>
            <person name="Spatafora J.W."/>
            <person name="Turgeon B.G."/>
            <person name="de Wit P.J.G.M."/>
            <person name="Zhong S."/>
            <person name="Goodwin S.B."/>
            <person name="Grigoriev I.V."/>
        </authorList>
    </citation>
    <scope>NUCLEOTIDE SEQUENCE [LARGE SCALE GENOMIC DNA]</scope>
    <source>
        <strain evidence="2">ND90Pr / ATCC 201652</strain>
    </source>
</reference>
<sequence>MPAHFYARRSTCPRLSAKSRQSRSCKSHHRRPFPCLCLSPRLSDCPTGSHKPRSTAPFQRGALTHLMHTCSTTGLLDGQTWICARFRTGDDRLFFFHRHVISGWWSVVSYCGGLNAGFRHAHASRCWRVLYMQPNVEMILRRAARHSGREYVFAIYRALGALEFESRVRLCVL</sequence>
<proteinExistence type="predicted"/>
<reference evidence="2" key="2">
    <citation type="journal article" date="2013" name="PLoS Genet.">
        <title>Comparative genome structure, secondary metabolite, and effector coding capacity across Cochliobolus pathogens.</title>
        <authorList>
            <person name="Condon B.J."/>
            <person name="Leng Y."/>
            <person name="Wu D."/>
            <person name="Bushley K.E."/>
            <person name="Ohm R.A."/>
            <person name="Otillar R."/>
            <person name="Martin J."/>
            <person name="Schackwitz W."/>
            <person name="Grimwood J."/>
            <person name="MohdZainudin N."/>
            <person name="Xue C."/>
            <person name="Wang R."/>
            <person name="Manning V.A."/>
            <person name="Dhillon B."/>
            <person name="Tu Z.J."/>
            <person name="Steffenson B.J."/>
            <person name="Salamov A."/>
            <person name="Sun H."/>
            <person name="Lowry S."/>
            <person name="LaButti K."/>
            <person name="Han J."/>
            <person name="Copeland A."/>
            <person name="Lindquist E."/>
            <person name="Barry K."/>
            <person name="Schmutz J."/>
            <person name="Baker S.E."/>
            <person name="Ciuffetti L.M."/>
            <person name="Grigoriev I.V."/>
            <person name="Zhong S."/>
            <person name="Turgeon B.G."/>
        </authorList>
    </citation>
    <scope>NUCLEOTIDE SEQUENCE [LARGE SCALE GENOMIC DNA]</scope>
    <source>
        <strain evidence="2">ND90Pr / ATCC 201652</strain>
    </source>
</reference>
<gene>
    <name evidence="1" type="ORF">COCSADRAFT_207484</name>
</gene>